<dbReference type="EMBL" id="LR797224">
    <property type="protein sequence ID" value="CAB4194856.1"/>
    <property type="molecule type" value="Genomic_DNA"/>
</dbReference>
<name>A0A6J5RKM7_9CAUD</name>
<feature type="region of interest" description="Disordered" evidence="1">
    <location>
        <begin position="24"/>
        <end position="59"/>
    </location>
</feature>
<sequence>MNEIEAIISEYVTSDVEKFGMSRRAKHALKRKRNSHPVKYFRPSKNKGRTNRQINSTSFSDLTENLPLVRMAKGDPYFTGTGMWAEGSKKRRKKPAKQRKQRNGGRT</sequence>
<gene>
    <name evidence="2" type="ORF">UFOVP1279_2</name>
</gene>
<feature type="region of interest" description="Disordered" evidence="1">
    <location>
        <begin position="79"/>
        <end position="107"/>
    </location>
</feature>
<accession>A0A6J5RKM7</accession>
<reference evidence="2" key="1">
    <citation type="submission" date="2020-05" db="EMBL/GenBank/DDBJ databases">
        <authorList>
            <person name="Chiriac C."/>
            <person name="Salcher M."/>
            <person name="Ghai R."/>
            <person name="Kavagutti S V."/>
        </authorList>
    </citation>
    <scope>NUCLEOTIDE SEQUENCE</scope>
</reference>
<proteinExistence type="predicted"/>
<organism evidence="2">
    <name type="scientific">uncultured Caudovirales phage</name>
    <dbReference type="NCBI Taxonomy" id="2100421"/>
    <lineage>
        <taxon>Viruses</taxon>
        <taxon>Duplodnaviria</taxon>
        <taxon>Heunggongvirae</taxon>
        <taxon>Uroviricota</taxon>
        <taxon>Caudoviricetes</taxon>
        <taxon>Peduoviridae</taxon>
        <taxon>Maltschvirus</taxon>
        <taxon>Maltschvirus maltsch</taxon>
    </lineage>
</organism>
<protein>
    <submittedName>
        <fullName evidence="2">Uncharacterized protein</fullName>
    </submittedName>
</protein>
<evidence type="ECO:0000313" key="2">
    <source>
        <dbReference type="EMBL" id="CAB4194856.1"/>
    </source>
</evidence>
<feature type="compositionally biased region" description="Basic residues" evidence="1">
    <location>
        <begin position="24"/>
        <end position="36"/>
    </location>
</feature>
<evidence type="ECO:0000256" key="1">
    <source>
        <dbReference type="SAM" id="MobiDB-lite"/>
    </source>
</evidence>
<feature type="compositionally biased region" description="Basic residues" evidence="1">
    <location>
        <begin position="89"/>
        <end position="107"/>
    </location>
</feature>